<accession>A0ACB8QSZ6</accession>
<sequence>MPHRGTSSASSTSSVASLPTSSLRPSAPAESLRDTPPPKPSAWSVPEYFSDLSPFSITHFAAGSSNLAIVTGTVASAPPAITTSGTGAYITSDNESLTGSMLQLLYPEGSINPANKPQGGAEFYAAPLDLSQASNVTFEYDVFFPDDFDFVRGGKLPGLFGGHETCSGGDSALNCFSTRLMWRSGGKGELYLYAPKDKQTDELCSLPPQSICDSTYGLSIARGSFSYTLGSWTHVAQTVALNSPGVPNGGFYLEVDGRPVIDRNDVYYRGKTKPTFFGGHDPEWASPRDQYVWFAGFSIRINA</sequence>
<reference evidence="1" key="2">
    <citation type="journal article" date="2022" name="New Phytol.">
        <title>Evolutionary transition to the ectomycorrhizal habit in the genomes of a hyperdiverse lineage of mushroom-forming fungi.</title>
        <authorList>
            <person name="Looney B."/>
            <person name="Miyauchi S."/>
            <person name="Morin E."/>
            <person name="Drula E."/>
            <person name="Courty P.E."/>
            <person name="Kohler A."/>
            <person name="Kuo A."/>
            <person name="LaButti K."/>
            <person name="Pangilinan J."/>
            <person name="Lipzen A."/>
            <person name="Riley R."/>
            <person name="Andreopoulos W."/>
            <person name="He G."/>
            <person name="Johnson J."/>
            <person name="Nolan M."/>
            <person name="Tritt A."/>
            <person name="Barry K.W."/>
            <person name="Grigoriev I.V."/>
            <person name="Nagy L.G."/>
            <person name="Hibbett D."/>
            <person name="Henrissat B."/>
            <person name="Matheny P.B."/>
            <person name="Labbe J."/>
            <person name="Martin F.M."/>
        </authorList>
    </citation>
    <scope>NUCLEOTIDE SEQUENCE</scope>
    <source>
        <strain evidence="1">EC-137</strain>
    </source>
</reference>
<dbReference type="Proteomes" id="UP000814128">
    <property type="component" value="Unassembled WGS sequence"/>
</dbReference>
<dbReference type="EMBL" id="MU273491">
    <property type="protein sequence ID" value="KAI0035006.1"/>
    <property type="molecule type" value="Genomic_DNA"/>
</dbReference>
<evidence type="ECO:0000313" key="2">
    <source>
        <dbReference type="Proteomes" id="UP000814128"/>
    </source>
</evidence>
<comment type="caution">
    <text evidence="1">The sequence shown here is derived from an EMBL/GenBank/DDBJ whole genome shotgun (WGS) entry which is preliminary data.</text>
</comment>
<name>A0ACB8QSZ6_9AGAM</name>
<evidence type="ECO:0000313" key="1">
    <source>
        <dbReference type="EMBL" id="KAI0035006.1"/>
    </source>
</evidence>
<gene>
    <name evidence="1" type="ORF">K488DRAFT_44240</name>
</gene>
<organism evidence="1 2">
    <name type="scientific">Vararia minispora EC-137</name>
    <dbReference type="NCBI Taxonomy" id="1314806"/>
    <lineage>
        <taxon>Eukaryota</taxon>
        <taxon>Fungi</taxon>
        <taxon>Dikarya</taxon>
        <taxon>Basidiomycota</taxon>
        <taxon>Agaricomycotina</taxon>
        <taxon>Agaricomycetes</taxon>
        <taxon>Russulales</taxon>
        <taxon>Lachnocladiaceae</taxon>
        <taxon>Vararia</taxon>
    </lineage>
</organism>
<proteinExistence type="predicted"/>
<keyword evidence="2" id="KW-1185">Reference proteome</keyword>
<reference evidence="1" key="1">
    <citation type="submission" date="2021-02" db="EMBL/GenBank/DDBJ databases">
        <authorList>
            <consortium name="DOE Joint Genome Institute"/>
            <person name="Ahrendt S."/>
            <person name="Looney B.P."/>
            <person name="Miyauchi S."/>
            <person name="Morin E."/>
            <person name="Drula E."/>
            <person name="Courty P.E."/>
            <person name="Chicoki N."/>
            <person name="Fauchery L."/>
            <person name="Kohler A."/>
            <person name="Kuo A."/>
            <person name="Labutti K."/>
            <person name="Pangilinan J."/>
            <person name="Lipzen A."/>
            <person name="Riley R."/>
            <person name="Andreopoulos W."/>
            <person name="He G."/>
            <person name="Johnson J."/>
            <person name="Barry K.W."/>
            <person name="Grigoriev I.V."/>
            <person name="Nagy L."/>
            <person name="Hibbett D."/>
            <person name="Henrissat B."/>
            <person name="Matheny P.B."/>
            <person name="Labbe J."/>
            <person name="Martin F."/>
        </authorList>
    </citation>
    <scope>NUCLEOTIDE SEQUENCE</scope>
    <source>
        <strain evidence="1">EC-137</strain>
    </source>
</reference>
<protein>
    <submittedName>
        <fullName evidence="1">Uncharacterized protein</fullName>
    </submittedName>
</protein>